<reference evidence="2" key="2">
    <citation type="submission" date="2023-02" db="EMBL/GenBank/DDBJ databases">
        <authorList>
            <person name="Sun Q."/>
            <person name="Mori K."/>
        </authorList>
    </citation>
    <scope>NUCLEOTIDE SEQUENCE</scope>
    <source>
        <strain evidence="2">NBRC 112290</strain>
    </source>
</reference>
<sequence>MTTDHGDLAELVRAVTLGVDGVLDLAGGVGEEIAALLPGGRVAGVRLEDGAAVVRIVAAYDTDLRALAARVRREVLELSPATLHRVDVLVDDVRRPDLPPDPTPEVTTTRLVPVPPAPAARRPR</sequence>
<feature type="region of interest" description="Disordered" evidence="1">
    <location>
        <begin position="93"/>
        <end position="124"/>
    </location>
</feature>
<dbReference type="EMBL" id="BSUM01000001">
    <property type="protein sequence ID" value="GMA31995.1"/>
    <property type="molecule type" value="Genomic_DNA"/>
</dbReference>
<evidence type="ECO:0000256" key="1">
    <source>
        <dbReference type="SAM" id="MobiDB-lite"/>
    </source>
</evidence>
<gene>
    <name evidence="2" type="ORF">GCM10025875_19870</name>
</gene>
<organism evidence="2 3">
    <name type="scientific">Litorihabitans aurantiacus</name>
    <dbReference type="NCBI Taxonomy" id="1930061"/>
    <lineage>
        <taxon>Bacteria</taxon>
        <taxon>Bacillati</taxon>
        <taxon>Actinomycetota</taxon>
        <taxon>Actinomycetes</taxon>
        <taxon>Micrococcales</taxon>
        <taxon>Beutenbergiaceae</taxon>
        <taxon>Litorihabitans</taxon>
    </lineage>
</organism>
<accession>A0AA37XF73</accession>
<proteinExistence type="predicted"/>
<dbReference type="Proteomes" id="UP001157161">
    <property type="component" value="Unassembled WGS sequence"/>
</dbReference>
<evidence type="ECO:0008006" key="4">
    <source>
        <dbReference type="Google" id="ProtNLM"/>
    </source>
</evidence>
<keyword evidence="3" id="KW-1185">Reference proteome</keyword>
<reference evidence="2" key="1">
    <citation type="journal article" date="2014" name="Int. J. Syst. Evol. Microbiol.">
        <title>Complete genome sequence of Corynebacterium casei LMG S-19264T (=DSM 44701T), isolated from a smear-ripened cheese.</title>
        <authorList>
            <consortium name="US DOE Joint Genome Institute (JGI-PGF)"/>
            <person name="Walter F."/>
            <person name="Albersmeier A."/>
            <person name="Kalinowski J."/>
            <person name="Ruckert C."/>
        </authorList>
    </citation>
    <scope>NUCLEOTIDE SEQUENCE</scope>
    <source>
        <strain evidence="2">NBRC 112290</strain>
    </source>
</reference>
<dbReference type="RefSeq" id="WP_284250714.1">
    <property type="nucleotide sequence ID" value="NZ_BSUM01000001.1"/>
</dbReference>
<protein>
    <recommendedName>
        <fullName evidence="4">Asp23/Gls24 family envelope stress response protein</fullName>
    </recommendedName>
</protein>
<comment type="caution">
    <text evidence="2">The sequence shown here is derived from an EMBL/GenBank/DDBJ whole genome shotgun (WGS) entry which is preliminary data.</text>
</comment>
<dbReference type="AlphaFoldDB" id="A0AA37XF73"/>
<name>A0AA37XF73_9MICO</name>
<evidence type="ECO:0000313" key="2">
    <source>
        <dbReference type="EMBL" id="GMA31995.1"/>
    </source>
</evidence>
<evidence type="ECO:0000313" key="3">
    <source>
        <dbReference type="Proteomes" id="UP001157161"/>
    </source>
</evidence>